<dbReference type="OrthoDB" id="598035at2"/>
<evidence type="ECO:0000313" key="3">
    <source>
        <dbReference type="Proteomes" id="UP000305939"/>
    </source>
</evidence>
<dbReference type="EMBL" id="SSMC01000001">
    <property type="protein sequence ID" value="THD69731.1"/>
    <property type="molecule type" value="Genomic_DNA"/>
</dbReference>
<keyword evidence="1" id="KW-0472">Membrane</keyword>
<accession>A0A4S3M5T7</accession>
<gene>
    <name evidence="2" type="ORF">E7Z59_05225</name>
</gene>
<protein>
    <submittedName>
        <fullName evidence="2">YtxH domain-containing protein</fullName>
    </submittedName>
</protein>
<dbReference type="InterPro" id="IPR024623">
    <property type="entry name" value="YtxH"/>
</dbReference>
<evidence type="ECO:0000313" key="2">
    <source>
        <dbReference type="EMBL" id="THD69731.1"/>
    </source>
</evidence>
<dbReference type="Proteomes" id="UP000305939">
    <property type="component" value="Unassembled WGS sequence"/>
</dbReference>
<dbReference type="RefSeq" id="WP_136335221.1">
    <property type="nucleotide sequence ID" value="NZ_QXMP01000002.1"/>
</dbReference>
<proteinExistence type="predicted"/>
<reference evidence="2 3" key="1">
    <citation type="submission" date="2019-04" db="EMBL/GenBank/DDBJ databases">
        <title>Draft genome sequence of Robertkochia marina CC-AMO-30D.</title>
        <authorList>
            <person name="Hameed A."/>
            <person name="Lin S.-Y."/>
            <person name="Shahina M."/>
            <person name="Lai W.-A."/>
            <person name="Young C.-C."/>
        </authorList>
    </citation>
    <scope>NUCLEOTIDE SEQUENCE [LARGE SCALE GENOMIC DNA]</scope>
    <source>
        <strain evidence="2 3">CC-AMO-30D</strain>
    </source>
</reference>
<evidence type="ECO:0000256" key="1">
    <source>
        <dbReference type="SAM" id="Phobius"/>
    </source>
</evidence>
<comment type="caution">
    <text evidence="2">The sequence shown here is derived from an EMBL/GenBank/DDBJ whole genome shotgun (WGS) entry which is preliminary data.</text>
</comment>
<dbReference type="Pfam" id="PF12732">
    <property type="entry name" value="YtxH"/>
    <property type="match status" value="1"/>
</dbReference>
<sequence>MSQERTIGALLFGTLLGVGIGMLFAPEKGSETRRRIVESSNAAKDNIYNEAGHLKDSLVNKSQEWRNTVASSLSTNKQTFDDRLNSLLADASYKTDDLIEKLEDQLKALKAKNKKLRKKAEA</sequence>
<keyword evidence="3" id="KW-1185">Reference proteome</keyword>
<feature type="transmembrane region" description="Helical" evidence="1">
    <location>
        <begin position="6"/>
        <end position="25"/>
    </location>
</feature>
<keyword evidence="1" id="KW-0812">Transmembrane</keyword>
<organism evidence="2 3">
    <name type="scientific">Robertkochia marina</name>
    <dbReference type="NCBI Taxonomy" id="1227945"/>
    <lineage>
        <taxon>Bacteria</taxon>
        <taxon>Pseudomonadati</taxon>
        <taxon>Bacteroidota</taxon>
        <taxon>Flavobacteriia</taxon>
        <taxon>Flavobacteriales</taxon>
        <taxon>Flavobacteriaceae</taxon>
        <taxon>Robertkochia</taxon>
    </lineage>
</organism>
<keyword evidence="1" id="KW-1133">Transmembrane helix</keyword>
<name>A0A4S3M5T7_9FLAO</name>
<dbReference type="AlphaFoldDB" id="A0A4S3M5T7"/>